<dbReference type="Gene3D" id="1.10.150.240">
    <property type="entry name" value="Putative phosphatase, domain 2"/>
    <property type="match status" value="1"/>
</dbReference>
<reference evidence="1 2" key="1">
    <citation type="journal article" date="2010" name="Genome Biol. Evol.">
        <title>The sequence of a 1.8-mb bacterial linear plasmid reveals a rich evolutionary reservoir of secondary metabolic pathways.</title>
        <authorList>
            <person name="Medema M.H."/>
            <person name="Trefzer A."/>
            <person name="Kovalchuk A."/>
            <person name="van den Berg M."/>
            <person name="Mueller U."/>
            <person name="Heijne W."/>
            <person name="Wu L."/>
            <person name="Alam M.T."/>
            <person name="Ronning C.M."/>
            <person name="Nierman W.C."/>
            <person name="Bovenberg R.A.L."/>
            <person name="Breitling R."/>
            <person name="Takano E."/>
        </authorList>
    </citation>
    <scope>NUCLEOTIDE SEQUENCE [LARGE SCALE GENOMIC DNA]</scope>
    <source>
        <strain evidence="2">ATCC 27064 / DSM 738 / JCM 4710 / NBRC 13307 / NCIMB 12785 / NRRL 3585 / VKM Ac-602</strain>
        <plasmid evidence="1">pSCL4</plasmid>
    </source>
</reference>
<keyword evidence="2" id="KW-1185">Reference proteome</keyword>
<dbReference type="InterPro" id="IPR006439">
    <property type="entry name" value="HAD-SF_hydro_IA"/>
</dbReference>
<dbReference type="GeneID" id="93734070"/>
<dbReference type="EMBL" id="CM000914">
    <property type="protein sequence ID" value="EFG04463.2"/>
    <property type="molecule type" value="Genomic_DNA"/>
</dbReference>
<dbReference type="PANTHER" id="PTHR43481">
    <property type="entry name" value="FRUCTOSE-1-PHOSPHATE PHOSPHATASE"/>
    <property type="match status" value="1"/>
</dbReference>
<dbReference type="SFLD" id="SFLDG01129">
    <property type="entry name" value="C1.5:_HAD__Beta-PGM__Phosphata"/>
    <property type="match status" value="1"/>
</dbReference>
<dbReference type="RefSeq" id="WP_003952913.1">
    <property type="nucleotide sequence ID" value="NZ_CM000914.1"/>
</dbReference>
<dbReference type="Pfam" id="PF00702">
    <property type="entry name" value="Hydrolase"/>
    <property type="match status" value="1"/>
</dbReference>
<gene>
    <name evidence="1" type="ORF">SCLAV_p0976</name>
</gene>
<organism evidence="1 2">
    <name type="scientific">Streptomyces clavuligerus</name>
    <dbReference type="NCBI Taxonomy" id="1901"/>
    <lineage>
        <taxon>Bacteria</taxon>
        <taxon>Bacillati</taxon>
        <taxon>Actinomycetota</taxon>
        <taxon>Actinomycetes</taxon>
        <taxon>Kitasatosporales</taxon>
        <taxon>Streptomycetaceae</taxon>
        <taxon>Streptomyces</taxon>
    </lineage>
</organism>
<protein>
    <submittedName>
        <fullName evidence="1">HAD-superfamily hydrolase, subfamily IA, variant 3</fullName>
    </submittedName>
</protein>
<accession>B5GMF7</accession>
<dbReference type="InterPro" id="IPR036412">
    <property type="entry name" value="HAD-like_sf"/>
</dbReference>
<dbReference type="KEGG" id="sclf:BB341_29025"/>
<evidence type="ECO:0000313" key="1">
    <source>
        <dbReference type="EMBL" id="EFG04463.2"/>
    </source>
</evidence>
<sequence length="223" mass="23385">MIRLTVGAVLFDLDGVLVDSTEGNRRAWHTWAASHGIDGTATFSVGHGLQTVDHIRLVAPGLATRTEVERLDALEEEHSAAVTAQRGTEDLASRLAGMDWGIVTSCSSRAAAQRLATAGLPYPPTLVCADDVSEGKPSPEGYLLGARRLGADPSAVVVFEDAPAGVTAAKKAGMRVVALTTTHASARLTAADWQVEDLSGVGFDTRVNGREHTLTLHAPGERA</sequence>
<dbReference type="InterPro" id="IPR051806">
    <property type="entry name" value="HAD-like_SPP"/>
</dbReference>
<dbReference type="SFLD" id="SFLDS00003">
    <property type="entry name" value="Haloacid_Dehalogenase"/>
    <property type="match status" value="1"/>
</dbReference>
<keyword evidence="1" id="KW-0378">Hydrolase</keyword>
<dbReference type="SUPFAM" id="SSF56784">
    <property type="entry name" value="HAD-like"/>
    <property type="match status" value="1"/>
</dbReference>
<dbReference type="Gene3D" id="3.40.50.1000">
    <property type="entry name" value="HAD superfamily/HAD-like"/>
    <property type="match status" value="1"/>
</dbReference>
<dbReference type="GO" id="GO:0050308">
    <property type="term" value="F:sugar-phosphatase activity"/>
    <property type="evidence" value="ECO:0007669"/>
    <property type="project" value="TreeGrafter"/>
</dbReference>
<dbReference type="NCBIfam" id="TIGR01549">
    <property type="entry name" value="HAD-SF-IA-v1"/>
    <property type="match status" value="1"/>
</dbReference>
<keyword evidence="1" id="KW-0614">Plasmid</keyword>
<dbReference type="InterPro" id="IPR023198">
    <property type="entry name" value="PGP-like_dom2"/>
</dbReference>
<dbReference type="NCBIfam" id="TIGR01509">
    <property type="entry name" value="HAD-SF-IA-v3"/>
    <property type="match status" value="1"/>
</dbReference>
<name>B5GMF7_STRCL</name>
<dbReference type="AlphaFoldDB" id="B5GMF7"/>
<dbReference type="PANTHER" id="PTHR43481:SF4">
    <property type="entry name" value="GLYCEROL-1-PHOSPHATE PHOSPHOHYDROLASE 1-RELATED"/>
    <property type="match status" value="1"/>
</dbReference>
<dbReference type="Proteomes" id="UP000002357">
    <property type="component" value="Plasmid pSCL4"/>
</dbReference>
<evidence type="ECO:0000313" key="2">
    <source>
        <dbReference type="Proteomes" id="UP000002357"/>
    </source>
</evidence>
<proteinExistence type="predicted"/>
<geneLocation type="plasmid" evidence="1 2">
    <name>pSCL4</name>
</geneLocation>
<dbReference type="InterPro" id="IPR023214">
    <property type="entry name" value="HAD_sf"/>
</dbReference>
<dbReference type="eggNOG" id="COG0637">
    <property type="taxonomic scope" value="Bacteria"/>
</dbReference>
<dbReference type="PRINTS" id="PR00413">
    <property type="entry name" value="HADHALOGNASE"/>
</dbReference>
<dbReference type="OrthoDB" id="9800058at2"/>